<evidence type="ECO:0000256" key="7">
    <source>
        <dbReference type="SAM" id="MobiDB-lite"/>
    </source>
</evidence>
<evidence type="ECO:0000313" key="10">
    <source>
        <dbReference type="EMBL" id="CAG8522866.1"/>
    </source>
</evidence>
<name>A0A9N9FBC2_9GLOM</name>
<dbReference type="Proteomes" id="UP000789405">
    <property type="component" value="Unassembled WGS sequence"/>
</dbReference>
<evidence type="ECO:0000256" key="5">
    <source>
        <dbReference type="ARBA" id="ARBA00023136"/>
    </source>
</evidence>
<feature type="compositionally biased region" description="Basic and acidic residues" evidence="7">
    <location>
        <begin position="335"/>
        <end position="349"/>
    </location>
</feature>
<keyword evidence="5 8" id="KW-0472">Membrane</keyword>
<dbReference type="PANTHER" id="PTHR24269:SF16">
    <property type="entry name" value="PROTEIN SLG1"/>
    <property type="match status" value="1"/>
</dbReference>
<feature type="region of interest" description="Disordered" evidence="7">
    <location>
        <begin position="335"/>
        <end position="376"/>
    </location>
</feature>
<evidence type="ECO:0000256" key="3">
    <source>
        <dbReference type="ARBA" id="ARBA00022729"/>
    </source>
</evidence>
<keyword evidence="11" id="KW-1185">Reference proteome</keyword>
<dbReference type="Pfam" id="PF01822">
    <property type="entry name" value="WSC"/>
    <property type="match status" value="2"/>
</dbReference>
<organism evidence="10 11">
    <name type="scientific">Dentiscutata erythropus</name>
    <dbReference type="NCBI Taxonomy" id="1348616"/>
    <lineage>
        <taxon>Eukaryota</taxon>
        <taxon>Fungi</taxon>
        <taxon>Fungi incertae sedis</taxon>
        <taxon>Mucoromycota</taxon>
        <taxon>Glomeromycotina</taxon>
        <taxon>Glomeromycetes</taxon>
        <taxon>Diversisporales</taxon>
        <taxon>Gigasporaceae</taxon>
        <taxon>Dentiscutata</taxon>
    </lineage>
</organism>
<dbReference type="PANTHER" id="PTHR24269">
    <property type="entry name" value="KREMEN PROTEIN"/>
    <property type="match status" value="1"/>
</dbReference>
<dbReference type="SMART" id="SM00321">
    <property type="entry name" value="WSC"/>
    <property type="match status" value="2"/>
</dbReference>
<feature type="domain" description="WSC" evidence="9">
    <location>
        <begin position="51"/>
        <end position="154"/>
    </location>
</feature>
<comment type="subcellular location">
    <subcellularLocation>
        <location evidence="1">Membrane</location>
        <topology evidence="1">Single-pass membrane protein</topology>
    </subcellularLocation>
</comment>
<accession>A0A9N9FBC2</accession>
<keyword evidence="3" id="KW-0732">Signal</keyword>
<reference evidence="10" key="1">
    <citation type="submission" date="2021-06" db="EMBL/GenBank/DDBJ databases">
        <authorList>
            <person name="Kallberg Y."/>
            <person name="Tangrot J."/>
            <person name="Rosling A."/>
        </authorList>
    </citation>
    <scope>NUCLEOTIDE SEQUENCE</scope>
    <source>
        <strain evidence="10">MA453B</strain>
    </source>
</reference>
<evidence type="ECO:0000256" key="1">
    <source>
        <dbReference type="ARBA" id="ARBA00004167"/>
    </source>
</evidence>
<gene>
    <name evidence="10" type="ORF">DERYTH_LOCUS3960</name>
</gene>
<sequence length="376" mass="41392">MVLKSFFTFLRNIFSGTLHFCEFQIRIIHKNGLYDLDEECVGNLIQRDYPTSDPLGCYVNVNSTVTFNGLSDLNISDPYKDRNGLMDPGLCIIHCADYLFKFVALSNGSECRCGNQNSLEGFTKVNDTSCNITCIGNSSYMCGGVKSYIVYDAETSLSSHKPPNITINEKLAIINNLKNDVSYLGCINENPSCNQSTFNGTSQNLPNMTIDKCVEICEQNNFKYIGLGLGTQCFCTNNYNNVSQLDVIECSSSCGGNSSQICGGPLAISVYNASKIVTTTPTTTAKTTTPITTVGTNNGINTILISVLIIVIVILIIGLLFCFTRLRRSDINNESENRNMDDVRNRNLVEGESQNLDEAHDNETENHHTETPPNDS</sequence>
<evidence type="ECO:0000256" key="8">
    <source>
        <dbReference type="SAM" id="Phobius"/>
    </source>
</evidence>
<keyword evidence="2 8" id="KW-0812">Transmembrane</keyword>
<dbReference type="OrthoDB" id="2384258at2759"/>
<evidence type="ECO:0000256" key="4">
    <source>
        <dbReference type="ARBA" id="ARBA00022989"/>
    </source>
</evidence>
<dbReference type="GO" id="GO:0005886">
    <property type="term" value="C:plasma membrane"/>
    <property type="evidence" value="ECO:0007669"/>
    <property type="project" value="TreeGrafter"/>
</dbReference>
<proteinExistence type="predicted"/>
<feature type="transmembrane region" description="Helical" evidence="8">
    <location>
        <begin position="303"/>
        <end position="323"/>
    </location>
</feature>
<feature type="domain" description="WSC" evidence="9">
    <location>
        <begin position="180"/>
        <end position="274"/>
    </location>
</feature>
<evidence type="ECO:0000256" key="2">
    <source>
        <dbReference type="ARBA" id="ARBA00022692"/>
    </source>
</evidence>
<evidence type="ECO:0000313" key="11">
    <source>
        <dbReference type="Proteomes" id="UP000789405"/>
    </source>
</evidence>
<keyword evidence="6" id="KW-0325">Glycoprotein</keyword>
<feature type="compositionally biased region" description="Basic and acidic residues" evidence="7">
    <location>
        <begin position="357"/>
        <end position="370"/>
    </location>
</feature>
<dbReference type="InterPro" id="IPR002889">
    <property type="entry name" value="WSC_carb-bd"/>
</dbReference>
<dbReference type="InterPro" id="IPR051836">
    <property type="entry name" value="Kremen_rcpt"/>
</dbReference>
<evidence type="ECO:0000259" key="9">
    <source>
        <dbReference type="PROSITE" id="PS51212"/>
    </source>
</evidence>
<comment type="caution">
    <text evidence="10">The sequence shown here is derived from an EMBL/GenBank/DDBJ whole genome shotgun (WGS) entry which is preliminary data.</text>
</comment>
<evidence type="ECO:0000256" key="6">
    <source>
        <dbReference type="ARBA" id="ARBA00023180"/>
    </source>
</evidence>
<dbReference type="PROSITE" id="PS51212">
    <property type="entry name" value="WSC"/>
    <property type="match status" value="2"/>
</dbReference>
<dbReference type="EMBL" id="CAJVPY010001459">
    <property type="protein sequence ID" value="CAG8522866.1"/>
    <property type="molecule type" value="Genomic_DNA"/>
</dbReference>
<dbReference type="AlphaFoldDB" id="A0A9N9FBC2"/>
<protein>
    <submittedName>
        <fullName evidence="10">10168_t:CDS:1</fullName>
    </submittedName>
</protein>
<keyword evidence="4 8" id="KW-1133">Transmembrane helix</keyword>